<feature type="domain" description="Fibronectin type-III" evidence="3">
    <location>
        <begin position="1"/>
        <end position="80"/>
    </location>
</feature>
<reference evidence="4" key="1">
    <citation type="journal article" date="2023" name="IScience">
        <title>Live-bearing cockroach genome reveals convergent evolutionary mechanisms linked to viviparity in insects and beyond.</title>
        <authorList>
            <person name="Fouks B."/>
            <person name="Harrison M.C."/>
            <person name="Mikhailova A.A."/>
            <person name="Marchal E."/>
            <person name="English S."/>
            <person name="Carruthers M."/>
            <person name="Jennings E.C."/>
            <person name="Chiamaka E.L."/>
            <person name="Frigard R.A."/>
            <person name="Pippel M."/>
            <person name="Attardo G.M."/>
            <person name="Benoit J.B."/>
            <person name="Bornberg-Bauer E."/>
            <person name="Tobe S.S."/>
        </authorList>
    </citation>
    <scope>NUCLEOTIDE SEQUENCE</scope>
    <source>
        <strain evidence="4">Stay&amp;Tobe</strain>
    </source>
</reference>
<accession>A0AAD7Z5X7</accession>
<feature type="non-terminal residue" evidence="4">
    <location>
        <position position="243"/>
    </location>
</feature>
<feature type="transmembrane region" description="Helical" evidence="2">
    <location>
        <begin position="99"/>
        <end position="119"/>
    </location>
</feature>
<protein>
    <recommendedName>
        <fullName evidence="3">Fibronectin type-III domain-containing protein</fullName>
    </recommendedName>
</protein>
<dbReference type="EMBL" id="JASPKZ010010286">
    <property type="protein sequence ID" value="KAJ9574476.1"/>
    <property type="molecule type" value="Genomic_DNA"/>
</dbReference>
<dbReference type="InterPro" id="IPR013783">
    <property type="entry name" value="Ig-like_fold"/>
</dbReference>
<dbReference type="PROSITE" id="PS50853">
    <property type="entry name" value="FN3"/>
    <property type="match status" value="1"/>
</dbReference>
<dbReference type="InterPro" id="IPR003961">
    <property type="entry name" value="FN3_dom"/>
</dbReference>
<reference evidence="4" key="2">
    <citation type="submission" date="2023-05" db="EMBL/GenBank/DDBJ databases">
        <authorList>
            <person name="Fouks B."/>
        </authorList>
    </citation>
    <scope>NUCLEOTIDE SEQUENCE</scope>
    <source>
        <strain evidence="4">Stay&amp;Tobe</strain>
        <tissue evidence="4">Testes</tissue>
    </source>
</reference>
<proteinExistence type="predicted"/>
<keyword evidence="5" id="KW-1185">Reference proteome</keyword>
<comment type="caution">
    <text evidence="4">The sequence shown here is derived from an EMBL/GenBank/DDBJ whole genome shotgun (WGS) entry which is preliminary data.</text>
</comment>
<dbReference type="InterPro" id="IPR036116">
    <property type="entry name" value="FN3_sf"/>
</dbReference>
<gene>
    <name evidence="4" type="ORF">L9F63_008364</name>
</gene>
<organism evidence="4 5">
    <name type="scientific">Diploptera punctata</name>
    <name type="common">Pacific beetle cockroach</name>
    <dbReference type="NCBI Taxonomy" id="6984"/>
    <lineage>
        <taxon>Eukaryota</taxon>
        <taxon>Metazoa</taxon>
        <taxon>Ecdysozoa</taxon>
        <taxon>Arthropoda</taxon>
        <taxon>Hexapoda</taxon>
        <taxon>Insecta</taxon>
        <taxon>Pterygota</taxon>
        <taxon>Neoptera</taxon>
        <taxon>Polyneoptera</taxon>
        <taxon>Dictyoptera</taxon>
        <taxon>Blattodea</taxon>
        <taxon>Blaberoidea</taxon>
        <taxon>Blaberidae</taxon>
        <taxon>Diplopterinae</taxon>
        <taxon>Diploptera</taxon>
    </lineage>
</organism>
<dbReference type="CDD" id="cd00063">
    <property type="entry name" value="FN3"/>
    <property type="match status" value="1"/>
</dbReference>
<evidence type="ECO:0000313" key="4">
    <source>
        <dbReference type="EMBL" id="KAJ9574476.1"/>
    </source>
</evidence>
<feature type="region of interest" description="Disordered" evidence="1">
    <location>
        <begin position="213"/>
        <end position="243"/>
    </location>
</feature>
<feature type="compositionally biased region" description="Polar residues" evidence="1">
    <location>
        <begin position="220"/>
        <end position="231"/>
    </location>
</feature>
<feature type="non-terminal residue" evidence="4">
    <location>
        <position position="1"/>
    </location>
</feature>
<evidence type="ECO:0000259" key="3">
    <source>
        <dbReference type="PROSITE" id="PS50853"/>
    </source>
</evidence>
<evidence type="ECO:0000313" key="5">
    <source>
        <dbReference type="Proteomes" id="UP001233999"/>
    </source>
</evidence>
<keyword evidence="2" id="KW-1133">Transmembrane helix</keyword>
<feature type="region of interest" description="Disordered" evidence="1">
    <location>
        <begin position="135"/>
        <end position="157"/>
    </location>
</feature>
<dbReference type="Proteomes" id="UP001233999">
    <property type="component" value="Unassembled WGS sequence"/>
</dbReference>
<sequence>FDGGLPQEFIMELYSAARNGGSEGHRRLVSNITSGSKPEFTVTGLEPGAGYFVSVFATNGKGRSAAFTLSVSTLKSTHQEHRRTTIATTFPSFPQVTPVLWVMAGIVVTLGVVGLAAVITLRIRGGMCGDCFEQEDDDQHTSTGSPESLTDPAAKVSTGTTGNLLTVSLQGVKGPVVVTAEEMDDRNPDVIPHTTEVEYPVVEYKSFDKLSVDSGGRSYNVENQPPKSMSYGNIPHYSRTAST</sequence>
<dbReference type="Gene3D" id="2.60.40.10">
    <property type="entry name" value="Immunoglobulins"/>
    <property type="match status" value="1"/>
</dbReference>
<dbReference type="SUPFAM" id="SSF49265">
    <property type="entry name" value="Fibronectin type III"/>
    <property type="match status" value="1"/>
</dbReference>
<keyword evidence="2" id="KW-0812">Transmembrane</keyword>
<keyword evidence="2" id="KW-0472">Membrane</keyword>
<name>A0AAD7Z5X7_DIPPU</name>
<evidence type="ECO:0000256" key="2">
    <source>
        <dbReference type="SAM" id="Phobius"/>
    </source>
</evidence>
<evidence type="ECO:0000256" key="1">
    <source>
        <dbReference type="SAM" id="MobiDB-lite"/>
    </source>
</evidence>
<dbReference type="AlphaFoldDB" id="A0AAD7Z5X7"/>